<dbReference type="InterPro" id="IPR013500">
    <property type="entry name" value="TopoI_cat_euk"/>
</dbReference>
<reference evidence="11" key="1">
    <citation type="submission" date="2021-10" db="EMBL/GenBank/DDBJ databases">
        <title>De novo Genome Assembly of Clathrus columnatus (Basidiomycota, Fungi) Using Illumina and Nanopore Sequence Data.</title>
        <authorList>
            <person name="Ogiso-Tanaka E."/>
            <person name="Itagaki H."/>
            <person name="Hosoya T."/>
            <person name="Hosaka K."/>
        </authorList>
    </citation>
    <scope>NUCLEOTIDE SEQUENCE</scope>
    <source>
        <strain evidence="11">MO-923</strain>
    </source>
</reference>
<comment type="similarity">
    <text evidence="2 7">Belongs to the type IB topoisomerase family.</text>
</comment>
<evidence type="ECO:0000256" key="5">
    <source>
        <dbReference type="ARBA" id="ARBA00023235"/>
    </source>
</evidence>
<name>A0AAV4ZWW7_9AGAM</name>
<dbReference type="CDD" id="cd00659">
    <property type="entry name" value="Topo_IB_C"/>
    <property type="match status" value="1"/>
</dbReference>
<dbReference type="InterPro" id="IPR000873">
    <property type="entry name" value="AMP-dep_synth/lig_dom"/>
</dbReference>
<comment type="function">
    <text evidence="7">Releases the supercoiling and torsional tension of DNA introduced during the DNA replication and transcription by transiently cleaving and rejoining one strand of the DNA duplex. Introduces a single-strand break via transesterification at the specific target site 5'-[CT]CCTTp site in duplex DNA. The scissile phosphodiester is attacked by the catalytic tyrosine of the enzyme, resulting in the formation of a DNA-(3'-phosphotyrosyl)-enzyme intermediate and the expulsion of a 5'-OH DNA strand. The free DNA strand then undergoes passage around the unbroken strand thus removing DNA supercoils. Finally, in the religation step, the DNA 5'-OH attacks the covalent intermediate to expel the active-site tyrosine and restore the DNA phosphodiester backbone.</text>
</comment>
<proteinExistence type="inferred from homology"/>
<feature type="compositionally biased region" description="Polar residues" evidence="9">
    <location>
        <begin position="53"/>
        <end position="63"/>
    </location>
</feature>
<dbReference type="PROSITE" id="PS52038">
    <property type="entry name" value="TOPO_IB_2"/>
    <property type="match status" value="1"/>
</dbReference>
<dbReference type="Gene3D" id="3.30.300.30">
    <property type="match status" value="1"/>
</dbReference>
<dbReference type="InterPro" id="IPR014727">
    <property type="entry name" value="TopoI_cat_a/b-sub_euk"/>
</dbReference>
<dbReference type="InterPro" id="IPR013499">
    <property type="entry name" value="TopoI_euk"/>
</dbReference>
<dbReference type="GO" id="GO:0007059">
    <property type="term" value="P:chromosome segregation"/>
    <property type="evidence" value="ECO:0007669"/>
    <property type="project" value="TreeGrafter"/>
</dbReference>
<dbReference type="Gene3D" id="2.30.38.10">
    <property type="entry name" value="Luciferase, Domain 3"/>
    <property type="match status" value="1"/>
</dbReference>
<dbReference type="InterPro" id="IPR045851">
    <property type="entry name" value="AMP-bd_C_sf"/>
</dbReference>
<evidence type="ECO:0000259" key="10">
    <source>
        <dbReference type="SMART" id="SM00435"/>
    </source>
</evidence>
<evidence type="ECO:0000256" key="1">
    <source>
        <dbReference type="ARBA" id="ARBA00000213"/>
    </source>
</evidence>
<dbReference type="Pfam" id="PF00501">
    <property type="entry name" value="AMP-binding"/>
    <property type="match status" value="1"/>
</dbReference>
<dbReference type="Gene3D" id="1.10.10.41">
    <property type="entry name" value="Yeast DNA topoisomerase - domain 1"/>
    <property type="match status" value="1"/>
</dbReference>
<evidence type="ECO:0000256" key="2">
    <source>
        <dbReference type="ARBA" id="ARBA00006645"/>
    </source>
</evidence>
<dbReference type="SUPFAM" id="SSF56801">
    <property type="entry name" value="Acetyl-CoA synthetase-like"/>
    <property type="match status" value="1"/>
</dbReference>
<dbReference type="InterPro" id="IPR001631">
    <property type="entry name" value="TopoI"/>
</dbReference>
<evidence type="ECO:0000256" key="8">
    <source>
        <dbReference type="SAM" id="Coils"/>
    </source>
</evidence>
<gene>
    <name evidence="11" type="ORF">Clacol_000583</name>
</gene>
<dbReference type="InterPro" id="IPR048045">
    <property type="entry name" value="Topoisomer_I_DNA-bd"/>
</dbReference>
<comment type="catalytic activity">
    <reaction evidence="1 7">
        <text>ATP-independent breakage of single-stranded DNA, followed by passage and rejoining.</text>
        <dbReference type="EC" id="5.6.2.1"/>
    </reaction>
</comment>
<dbReference type="PANTHER" id="PTHR10290">
    <property type="entry name" value="DNA TOPOISOMERASE I"/>
    <property type="match status" value="1"/>
</dbReference>
<dbReference type="InterPro" id="IPR020845">
    <property type="entry name" value="AMP-binding_CS"/>
</dbReference>
<dbReference type="Gene3D" id="2.170.11.10">
    <property type="entry name" value="DNA Topoisomerase I, domain 2"/>
    <property type="match status" value="1"/>
</dbReference>
<dbReference type="Gene3D" id="1.10.132.10">
    <property type="match status" value="1"/>
</dbReference>
<feature type="domain" description="DNA topoisomerase I eukaryotic-type" evidence="10">
    <location>
        <begin position="371"/>
        <end position="812"/>
    </location>
</feature>
<feature type="compositionally biased region" description="Basic residues" evidence="9">
    <location>
        <begin position="31"/>
        <end position="41"/>
    </location>
</feature>
<dbReference type="SUPFAM" id="SSF56349">
    <property type="entry name" value="DNA breaking-rejoining enzymes"/>
    <property type="match status" value="1"/>
</dbReference>
<organism evidence="11 12">
    <name type="scientific">Clathrus columnatus</name>
    <dbReference type="NCBI Taxonomy" id="1419009"/>
    <lineage>
        <taxon>Eukaryota</taxon>
        <taxon>Fungi</taxon>
        <taxon>Dikarya</taxon>
        <taxon>Basidiomycota</taxon>
        <taxon>Agaricomycotina</taxon>
        <taxon>Agaricomycetes</taxon>
        <taxon>Phallomycetidae</taxon>
        <taxon>Phallales</taxon>
        <taxon>Clathraceae</taxon>
        <taxon>Clathrus</taxon>
    </lineage>
</organism>
<dbReference type="Gene3D" id="3.90.15.10">
    <property type="entry name" value="Topoisomerase I, Chain A, domain 3"/>
    <property type="match status" value="1"/>
</dbReference>
<dbReference type="GO" id="GO:0003677">
    <property type="term" value="F:DNA binding"/>
    <property type="evidence" value="ECO:0007669"/>
    <property type="project" value="UniProtKB-UniRule"/>
</dbReference>
<evidence type="ECO:0000256" key="4">
    <source>
        <dbReference type="ARBA" id="ARBA00023125"/>
    </source>
</evidence>
<feature type="compositionally biased region" description="Basic and acidic residues" evidence="9">
    <location>
        <begin position="173"/>
        <end position="194"/>
    </location>
</feature>
<dbReference type="GO" id="GO:0006265">
    <property type="term" value="P:DNA topological change"/>
    <property type="evidence" value="ECO:0007669"/>
    <property type="project" value="UniProtKB-UniRule"/>
</dbReference>
<keyword evidence="5 7" id="KW-0413">Isomerase</keyword>
<protein>
    <recommendedName>
        <fullName evidence="7">DNA topoisomerase I</fullName>
        <ecNumber evidence="7">5.6.2.1</ecNumber>
    </recommendedName>
    <alternativeName>
        <fullName evidence="7">DNA topoisomerase 1</fullName>
    </alternativeName>
</protein>
<feature type="coiled-coil region" evidence="8">
    <location>
        <begin position="701"/>
        <end position="786"/>
    </location>
</feature>
<dbReference type="InterPro" id="IPR036202">
    <property type="entry name" value="TopoI_DNA-bd_euk_N_sf"/>
</dbReference>
<evidence type="ECO:0000313" key="12">
    <source>
        <dbReference type="Proteomes" id="UP001050691"/>
    </source>
</evidence>
<dbReference type="InterPro" id="IPR051062">
    <property type="entry name" value="Topoisomerase_IB"/>
</dbReference>
<keyword evidence="3 7" id="KW-0799">Topoisomerase</keyword>
<dbReference type="EMBL" id="BPWL01000001">
    <property type="protein sequence ID" value="GJJ06392.1"/>
    <property type="molecule type" value="Genomic_DNA"/>
</dbReference>
<dbReference type="Proteomes" id="UP001050691">
    <property type="component" value="Unassembled WGS sequence"/>
</dbReference>
<dbReference type="CDD" id="cd03488">
    <property type="entry name" value="Topoisomer_IB_N_htopoI_like"/>
    <property type="match status" value="1"/>
</dbReference>
<evidence type="ECO:0000256" key="3">
    <source>
        <dbReference type="ARBA" id="ARBA00023029"/>
    </source>
</evidence>
<dbReference type="SMART" id="SM00435">
    <property type="entry name" value="TOPEUc"/>
    <property type="match status" value="1"/>
</dbReference>
<dbReference type="GO" id="GO:0003917">
    <property type="term" value="F:DNA topoisomerase type I (single strand cut, ATP-independent) activity"/>
    <property type="evidence" value="ECO:0007669"/>
    <property type="project" value="UniProtKB-UniRule"/>
</dbReference>
<dbReference type="CDD" id="cd05911">
    <property type="entry name" value="Firefly_Luc_like"/>
    <property type="match status" value="1"/>
</dbReference>
<dbReference type="GO" id="GO:0005730">
    <property type="term" value="C:nucleolus"/>
    <property type="evidence" value="ECO:0007669"/>
    <property type="project" value="TreeGrafter"/>
</dbReference>
<dbReference type="InterPro" id="IPR014711">
    <property type="entry name" value="TopoI_cat_a-hlx-sub_euk"/>
</dbReference>
<dbReference type="Pfam" id="PF01028">
    <property type="entry name" value="Topoisom_I"/>
    <property type="match status" value="1"/>
</dbReference>
<dbReference type="PANTHER" id="PTHR10290:SF3">
    <property type="entry name" value="DNA TOPOISOMERASE 1"/>
    <property type="match status" value="1"/>
</dbReference>
<dbReference type="GO" id="GO:0006260">
    <property type="term" value="P:DNA replication"/>
    <property type="evidence" value="ECO:0007669"/>
    <property type="project" value="TreeGrafter"/>
</dbReference>
<dbReference type="Pfam" id="PF02919">
    <property type="entry name" value="Topoisom_I_N"/>
    <property type="match status" value="1"/>
</dbReference>
<dbReference type="PRINTS" id="PR00416">
    <property type="entry name" value="EUTPISMRASEI"/>
</dbReference>
<feature type="compositionally biased region" description="Acidic residues" evidence="9">
    <location>
        <begin position="113"/>
        <end position="126"/>
    </location>
</feature>
<comment type="caution">
    <text evidence="6">Lacks conserved residue(s) required for the propagation of feature annotation.</text>
</comment>
<dbReference type="InterPro" id="IPR013034">
    <property type="entry name" value="DNA_topo_DNA_db_N_dom1"/>
</dbReference>
<evidence type="ECO:0000256" key="7">
    <source>
        <dbReference type="RuleBase" id="RU365101"/>
    </source>
</evidence>
<comment type="caution">
    <text evidence="11">The sequence shown here is derived from an EMBL/GenBank/DDBJ whole genome shotgun (WGS) entry which is preliminary data.</text>
</comment>
<feature type="region of interest" description="Disordered" evidence="9">
    <location>
        <begin position="1"/>
        <end position="207"/>
    </location>
</feature>
<dbReference type="InterPro" id="IPR008336">
    <property type="entry name" value="TopoI_DNA-bd_euk"/>
</dbReference>
<dbReference type="SUPFAM" id="SSF56741">
    <property type="entry name" value="Eukaryotic DNA topoisomerase I, N-terminal DNA-binding fragment"/>
    <property type="match status" value="1"/>
</dbReference>
<keyword evidence="4 6" id="KW-0238">DNA-binding</keyword>
<keyword evidence="8" id="KW-0175">Coiled coil</keyword>
<dbReference type="InterPro" id="IPR011010">
    <property type="entry name" value="DNA_brk_join_enz"/>
</dbReference>
<evidence type="ECO:0000313" key="11">
    <source>
        <dbReference type="EMBL" id="GJJ06392.1"/>
    </source>
</evidence>
<keyword evidence="12" id="KW-1185">Reference proteome</keyword>
<dbReference type="EC" id="5.6.2.1" evidence="7"/>
<dbReference type="FunFam" id="3.90.15.10:FF:000002">
    <property type="entry name" value="DNA topoisomerase I"/>
    <property type="match status" value="1"/>
</dbReference>
<dbReference type="Pfam" id="PF13193">
    <property type="entry name" value="AMP-binding_C"/>
    <property type="match status" value="1"/>
</dbReference>
<dbReference type="PROSITE" id="PS00455">
    <property type="entry name" value="AMP_BINDING"/>
    <property type="match status" value="1"/>
</dbReference>
<accession>A0AAV4ZWW7</accession>
<dbReference type="FunFam" id="1.10.10.41:FF:000001">
    <property type="entry name" value="DNA topoisomerase I"/>
    <property type="match status" value="1"/>
</dbReference>
<evidence type="ECO:0000256" key="9">
    <source>
        <dbReference type="SAM" id="MobiDB-lite"/>
    </source>
</evidence>
<evidence type="ECO:0000256" key="6">
    <source>
        <dbReference type="PROSITE-ProRule" id="PRU01382"/>
    </source>
</evidence>
<dbReference type="Gene3D" id="3.40.50.980">
    <property type="match status" value="2"/>
</dbReference>
<sequence length="1358" mass="153237">MSDSEDDKPLRASIATDSHAMSVDDSDSPVKRKSLLLKRRAVFTSESEDDIPLSSSNTKSSVRNGGVNGHLNGASQARDESDSSEEDAPKKKPGKSIVNAKPPKKRAKTQIKEEEDVKEETSDDDLPLATPKKRGSLKVTNGRSRAKSKMKEESDEDTDMDVDSKKPAKSKSRGKEKPSTSKKKEEGGKQEIKSPKKKKNEEEEEEVFRWWDAPADIEGDGSVKWKTLEHNGVLFPPLYTSLPPDVKMKYKGKPIDLPPESEEVAGFFATMLNTEHAENATFQKNFFSDFKVVLQDHPPRDGTQITNFEDCDFTPMFNYFESERTKKKALSAAEKKALKAEKDKLEEPYKSCLLDGRKEKVGNFRIEPPGLFRGRGEHPKKGALKLRVMPEDITINIGKGVPIPTPNVPGKWKAVIQDDTVTWLANWKENVNGQLKYVFLAAGSSLKGQSDMQKFEKARELKKHVAVIRKDYNQDLKSKIMADRQRATAMYFIDKLALRAGNEKGEDEADTVGCCSLRCEHVTLLPPNQLVFDFLGKDSIRYYNTVEVDDQVFKNIRIFKGDNKSDEDLLFDRVTTTSLNKHLSSYMKGLTAKVFRTYNASITFQDQLDNNTPDTKNPQELHNAYNKANRMVAILCNHQRSVPKGHAGSMEKMNDKLRVFKYQRMKLRHQMFSLEPKLKRKGLWSANESDLDEEWIEKYEEEWEKKEIEKAEKKFAKENEKQEVDGKKPNEEKVLKERIQAIKEEFEERRKERGKNEIEPKKGHTVEKIQELIKKLDDKIKTFKLQMVDREEGKEVSLGTSSFPVAMLFKSEYSIPIPDQDLLSWLFDKPSYDLSKPVFVDYRDPSQFVSGSQLRSLTKRLACGLRRRTNIREGDVVFLSSANTIYYPAFYLGVVCAGAIFTGANTAYGELELLHQLTNTGAKVAFAAKESFQLVRSCAIKAGISPDNVFLFDANSVPGYTTYGDLLNYGECDWRRITTREDLAKTIVTLNFSSGTTGLPKGCMISHRNTVSHTEQMLALRDIGNRRIKASGGQVWPESFICFLPFHHGFGQQHHLIRSAKTGDTCYVMPKFDFEQYLIAVQKYQITSLSFVPPVAVLLAKSPIVKRYDLTCVKYILVGGAPLGDKVQAEAELAINPSGTVKIRQAWGQSEATMAATWWTWDDPCHTGVGKLCPNVEAKVVRSDGKSVGYKEPGEFWIRGPNIFNGYWRNPEATAKTITPDGWCRTGDVGYIEPNGVFYIVDREKELIKVNGYQVAPAELEDLLLKSEDVADAAVIGITIDAKEYPRAYIVPNRQGVTDTSIKDFVASRLAPYKRLTGGVIFCDSIPKSPSGKILRRELRERAKKDLEATPIVPKAKL</sequence>
<dbReference type="InterPro" id="IPR025110">
    <property type="entry name" value="AMP-bd_C"/>
</dbReference>
<dbReference type="InterPro" id="IPR013030">
    <property type="entry name" value="DNA_topo_DNA_db_N_dom2"/>
</dbReference>
<dbReference type="GO" id="GO:0005694">
    <property type="term" value="C:chromosome"/>
    <property type="evidence" value="ECO:0007669"/>
    <property type="project" value="InterPro"/>
</dbReference>